<evidence type="ECO:0000256" key="7">
    <source>
        <dbReference type="PROSITE-ProRule" id="PRU01360"/>
    </source>
</evidence>
<evidence type="ECO:0000256" key="5">
    <source>
        <dbReference type="ARBA" id="ARBA00023136"/>
    </source>
</evidence>
<gene>
    <name evidence="10" type="ORF">SAMN04487988_10183</name>
</gene>
<proteinExistence type="inferred from homology"/>
<sequence length="1087" mass="119338">MANLGDLAPEMLDLYPDFEAKFTHLSRMNLSITQNLPSMEHQKSERSTPCRERVKILSDKKILLVVWLIFFSISQVWAFQAVNVKGKVLTPDGEALPGVVVLEKDTNNGVVTDIDGEYTISVASPESVLVFSLIGFSKQEVIVGNQSTIDITLEESEELLEEIVVVGYGEQKKLNMTGAVETLKFDDAVNTPVTNSAQLMYGKFSGVQLTQSTGLPGSDGSAITIRGIGTFGGTNPLVVIDNIQYEGLAEFNNLAPSDIESISVLKDASASAIYGARGANGVLVVTTKKGTKGKFSVDYNAFTGFQRVTVVPEYLDGVDYATLFNERTRNVNGPDAPLRYSEADIEAIRTGSNPDQFANTNWAQVALRDAPIQNHYLSASGGTDRMTYRLSLGYLNQEAVVQGKFKSDRVNLGINLNVKPNDWLTISNVTNAYWSRFMGPTGGAGAITGETGIINQFQRSSPTVPVYYQNGEFGIVDGAYENVNFSFPINNVLLTGTRGDYSRDNINISERIGLTAKLAEGLFFETSGSAIINFANISNFNPRLTTRDWEGNVVNQNDLNSLSNNLNFNYRLLNENILRYNTSILGKHNLGFLVGHSVIYDKVDGFNGSLQGFPSDAIQEFDGGGVLNPSVSGGASEEAWQSFFARVNYNYEERYLFEANVRRDGSSKFGANNRYGTFPSLSAGWNIARESFLENSSFLSDLKLRASWGLSGNDRIGNYIFEQTYNTGLDYHLGQDVIVPGVALTSLANPFITWETIEQFDIGADIALLDNRLNITADYFKRVSSDILYTNFPIPSSIGVTNLAAQNAAGMENSGIEMTVNYRETIGKLTMNLSANVTKMADNEVTDLGPGGEETISGQSIIRIGVPFNAYYGYQVEGVFQTQEEVDASPQQFGNNQTAPGDFRYADLSGPDGEPDGVIDAFDRTVIGNPFPKWIYGINANLQYSGFDLSVVFQGVGRIDRILDGNGQQPMPGDRNNALSYWIDRWTPENPSETLPRLGGVNNTVTSTFYVQDMSYLRLRNIELGYTFPSELSKVALMQRARIFVSGQNLLTFTKVENFDPERQRGGATDLTTPLYKVISAGVNLKF</sequence>
<dbReference type="InterPro" id="IPR023996">
    <property type="entry name" value="TonB-dep_OMP_SusC/RagA"/>
</dbReference>
<protein>
    <submittedName>
        <fullName evidence="10">TonB-linked outer membrane protein, SusC/RagA family</fullName>
    </submittedName>
</protein>
<comment type="subcellular location">
    <subcellularLocation>
        <location evidence="1 7">Cell outer membrane</location>
        <topology evidence="1 7">Multi-pass membrane protein</topology>
    </subcellularLocation>
</comment>
<dbReference type="AlphaFoldDB" id="A0A1I2NEK8"/>
<evidence type="ECO:0000256" key="4">
    <source>
        <dbReference type="ARBA" id="ARBA00022692"/>
    </source>
</evidence>
<keyword evidence="4 7" id="KW-0812">Transmembrane</keyword>
<dbReference type="InterPro" id="IPR008969">
    <property type="entry name" value="CarboxyPept-like_regulatory"/>
</dbReference>
<reference evidence="11" key="1">
    <citation type="submission" date="2016-10" db="EMBL/GenBank/DDBJ databases">
        <authorList>
            <person name="Varghese N."/>
            <person name="Submissions S."/>
        </authorList>
    </citation>
    <scope>NUCLEOTIDE SEQUENCE [LARGE SCALE GENOMIC DNA]</scope>
    <source>
        <strain evidence="11">DSM 19315</strain>
    </source>
</reference>
<feature type="transmembrane region" description="Helical" evidence="8">
    <location>
        <begin position="62"/>
        <end position="79"/>
    </location>
</feature>
<evidence type="ECO:0000256" key="6">
    <source>
        <dbReference type="ARBA" id="ARBA00023237"/>
    </source>
</evidence>
<accession>A0A1I2NEK8</accession>
<evidence type="ECO:0000313" key="10">
    <source>
        <dbReference type="EMBL" id="SFG02365.1"/>
    </source>
</evidence>
<dbReference type="InterPro" id="IPR023997">
    <property type="entry name" value="TonB-dep_OMP_SusC/RagA_CS"/>
</dbReference>
<evidence type="ECO:0000256" key="1">
    <source>
        <dbReference type="ARBA" id="ARBA00004571"/>
    </source>
</evidence>
<keyword evidence="8" id="KW-1133">Transmembrane helix</keyword>
<evidence type="ECO:0000256" key="3">
    <source>
        <dbReference type="ARBA" id="ARBA00022452"/>
    </source>
</evidence>
<dbReference type="EMBL" id="FOPC01000001">
    <property type="protein sequence ID" value="SFG02365.1"/>
    <property type="molecule type" value="Genomic_DNA"/>
</dbReference>
<dbReference type="InterPro" id="IPR012910">
    <property type="entry name" value="Plug_dom"/>
</dbReference>
<dbReference type="NCBIfam" id="TIGR04057">
    <property type="entry name" value="SusC_RagA_signa"/>
    <property type="match status" value="1"/>
</dbReference>
<evidence type="ECO:0000313" key="11">
    <source>
        <dbReference type="Proteomes" id="UP000199642"/>
    </source>
</evidence>
<keyword evidence="6 7" id="KW-0998">Cell outer membrane</keyword>
<dbReference type="SUPFAM" id="SSF56935">
    <property type="entry name" value="Porins"/>
    <property type="match status" value="1"/>
</dbReference>
<dbReference type="Proteomes" id="UP000199642">
    <property type="component" value="Unassembled WGS sequence"/>
</dbReference>
<evidence type="ECO:0000256" key="2">
    <source>
        <dbReference type="ARBA" id="ARBA00022448"/>
    </source>
</evidence>
<keyword evidence="3 7" id="KW-1134">Transmembrane beta strand</keyword>
<organism evidence="10 11">
    <name type="scientific">Algoriphagus hitonicola</name>
    <dbReference type="NCBI Taxonomy" id="435880"/>
    <lineage>
        <taxon>Bacteria</taxon>
        <taxon>Pseudomonadati</taxon>
        <taxon>Bacteroidota</taxon>
        <taxon>Cytophagia</taxon>
        <taxon>Cytophagales</taxon>
        <taxon>Cyclobacteriaceae</taxon>
        <taxon>Algoriphagus</taxon>
    </lineage>
</organism>
<dbReference type="NCBIfam" id="TIGR04056">
    <property type="entry name" value="OMP_RagA_SusC"/>
    <property type="match status" value="1"/>
</dbReference>
<evidence type="ECO:0000256" key="8">
    <source>
        <dbReference type="SAM" id="Phobius"/>
    </source>
</evidence>
<dbReference type="OrthoDB" id="9768177at2"/>
<keyword evidence="5 7" id="KW-0472">Membrane</keyword>
<feature type="domain" description="TonB-dependent receptor plug" evidence="9">
    <location>
        <begin position="173"/>
        <end position="282"/>
    </location>
</feature>
<dbReference type="Pfam" id="PF07715">
    <property type="entry name" value="Plug"/>
    <property type="match status" value="1"/>
</dbReference>
<dbReference type="Pfam" id="PF13715">
    <property type="entry name" value="CarbopepD_reg_2"/>
    <property type="match status" value="1"/>
</dbReference>
<dbReference type="InterPro" id="IPR039426">
    <property type="entry name" value="TonB-dep_rcpt-like"/>
</dbReference>
<keyword evidence="11" id="KW-1185">Reference proteome</keyword>
<dbReference type="SUPFAM" id="SSF49464">
    <property type="entry name" value="Carboxypeptidase regulatory domain-like"/>
    <property type="match status" value="1"/>
</dbReference>
<comment type="similarity">
    <text evidence="7">Belongs to the TonB-dependent receptor family.</text>
</comment>
<dbReference type="PROSITE" id="PS52016">
    <property type="entry name" value="TONB_DEPENDENT_REC_3"/>
    <property type="match status" value="1"/>
</dbReference>
<dbReference type="FunFam" id="2.170.130.10:FF:000003">
    <property type="entry name" value="SusC/RagA family TonB-linked outer membrane protein"/>
    <property type="match status" value="1"/>
</dbReference>
<dbReference type="Gene3D" id="2.40.170.20">
    <property type="entry name" value="TonB-dependent receptor, beta-barrel domain"/>
    <property type="match status" value="1"/>
</dbReference>
<dbReference type="Gene3D" id="2.60.40.1120">
    <property type="entry name" value="Carboxypeptidase-like, regulatory domain"/>
    <property type="match status" value="1"/>
</dbReference>
<name>A0A1I2NEK8_9BACT</name>
<dbReference type="InterPro" id="IPR037066">
    <property type="entry name" value="Plug_dom_sf"/>
</dbReference>
<keyword evidence="2 7" id="KW-0813">Transport</keyword>
<dbReference type="InterPro" id="IPR036942">
    <property type="entry name" value="Beta-barrel_TonB_sf"/>
</dbReference>
<evidence type="ECO:0000259" key="9">
    <source>
        <dbReference type="Pfam" id="PF07715"/>
    </source>
</evidence>
<dbReference type="STRING" id="435880.SAMN04487988_10183"/>
<dbReference type="GO" id="GO:0009279">
    <property type="term" value="C:cell outer membrane"/>
    <property type="evidence" value="ECO:0007669"/>
    <property type="project" value="UniProtKB-SubCell"/>
</dbReference>
<dbReference type="Gene3D" id="2.170.130.10">
    <property type="entry name" value="TonB-dependent receptor, plug domain"/>
    <property type="match status" value="1"/>
</dbReference>